<dbReference type="GO" id="GO:0005886">
    <property type="term" value="C:plasma membrane"/>
    <property type="evidence" value="ECO:0007669"/>
    <property type="project" value="UniProtKB-SubCell"/>
</dbReference>
<evidence type="ECO:0000256" key="4">
    <source>
        <dbReference type="ARBA" id="ARBA00022840"/>
    </source>
</evidence>
<dbReference type="Proteomes" id="UP000257479">
    <property type="component" value="Unassembled WGS sequence"/>
</dbReference>
<dbReference type="GO" id="GO:0016887">
    <property type="term" value="F:ATP hydrolysis activity"/>
    <property type="evidence" value="ECO:0007669"/>
    <property type="project" value="InterPro"/>
</dbReference>
<evidence type="ECO:0000313" key="7">
    <source>
        <dbReference type="EMBL" id="HAN25931.1"/>
    </source>
</evidence>
<dbReference type="InterPro" id="IPR003593">
    <property type="entry name" value="AAA+_ATPase"/>
</dbReference>
<dbReference type="GO" id="GO:0005524">
    <property type="term" value="F:ATP binding"/>
    <property type="evidence" value="ECO:0007669"/>
    <property type="project" value="UniProtKB-KW"/>
</dbReference>
<proteinExistence type="predicted"/>
<organism evidence="7 8">
    <name type="scientific">Microbacterium ginsengisoli</name>
    <dbReference type="NCBI Taxonomy" id="400772"/>
    <lineage>
        <taxon>Bacteria</taxon>
        <taxon>Bacillati</taxon>
        <taxon>Actinomycetota</taxon>
        <taxon>Actinomycetes</taxon>
        <taxon>Micrococcales</taxon>
        <taxon>Microbacteriaceae</taxon>
        <taxon>Microbacterium</taxon>
    </lineage>
</organism>
<accession>A0A3C1KH03</accession>
<sequence length="272" mass="29107">MSTPHAAAVKTEGLRRTFGDFTAVDGIDLDVRPGEIYGFLGPNGAGKSTVVRMLTTLLEPTGGRAWVGGLDVVAEADDVRFSIGVALQEAGLDENMTGREILATQGRLFGLNRSEIADRIEQLAPILEMRALDQLVSSYSGGMARRLDLAAALMHNPSVLFLDEPTTGLDPPSRLRVWEEVRRLNREFGLTLFLTTQYLEEADELADRVGIINAGRIVAEGTPSELKRAIGTDVVTVVVDGDADAAKSVLEGIAGIEGVDVFGGEVRVSTEN</sequence>
<dbReference type="PROSITE" id="PS50893">
    <property type="entry name" value="ABC_TRANSPORTER_2"/>
    <property type="match status" value="1"/>
</dbReference>
<dbReference type="InterPro" id="IPR027417">
    <property type="entry name" value="P-loop_NTPase"/>
</dbReference>
<dbReference type="InterPro" id="IPR050763">
    <property type="entry name" value="ABC_transporter_ATP-binding"/>
</dbReference>
<evidence type="ECO:0000256" key="5">
    <source>
        <dbReference type="ARBA" id="ARBA00023251"/>
    </source>
</evidence>
<dbReference type="AlphaFoldDB" id="A0A3C1KH03"/>
<evidence type="ECO:0000259" key="6">
    <source>
        <dbReference type="PROSITE" id="PS50893"/>
    </source>
</evidence>
<comment type="caution">
    <text evidence="7">The sequence shown here is derived from an EMBL/GenBank/DDBJ whole genome shotgun (WGS) entry which is preliminary data.</text>
</comment>
<gene>
    <name evidence="7" type="ORF">DCP95_15390</name>
</gene>
<dbReference type="PANTHER" id="PTHR42711">
    <property type="entry name" value="ABC TRANSPORTER ATP-BINDING PROTEIN"/>
    <property type="match status" value="1"/>
</dbReference>
<dbReference type="EMBL" id="DMNG01000268">
    <property type="protein sequence ID" value="HAN25931.1"/>
    <property type="molecule type" value="Genomic_DNA"/>
</dbReference>
<protein>
    <submittedName>
        <fullName evidence="7">Daunorubicin ABC transporter ATP-binding protein</fullName>
    </submittedName>
</protein>
<keyword evidence="5" id="KW-0046">Antibiotic resistance</keyword>
<reference evidence="7 8" key="1">
    <citation type="journal article" date="2018" name="Nat. Biotechnol.">
        <title>A standardized bacterial taxonomy based on genome phylogeny substantially revises the tree of life.</title>
        <authorList>
            <person name="Parks D.H."/>
            <person name="Chuvochina M."/>
            <person name="Waite D.W."/>
            <person name="Rinke C."/>
            <person name="Skarshewski A."/>
            <person name="Chaumeil P.A."/>
            <person name="Hugenholtz P."/>
        </authorList>
    </citation>
    <scope>NUCLEOTIDE SEQUENCE [LARGE SCALE GENOMIC DNA]</scope>
    <source>
        <strain evidence="7">UBA9152</strain>
    </source>
</reference>
<keyword evidence="3" id="KW-0547">Nucleotide-binding</keyword>
<evidence type="ECO:0000256" key="2">
    <source>
        <dbReference type="ARBA" id="ARBA00022448"/>
    </source>
</evidence>
<name>A0A3C1KH03_9MICO</name>
<feature type="domain" description="ABC transporter" evidence="6">
    <location>
        <begin position="9"/>
        <end position="239"/>
    </location>
</feature>
<dbReference type="InterPro" id="IPR003439">
    <property type="entry name" value="ABC_transporter-like_ATP-bd"/>
</dbReference>
<dbReference type="PROSITE" id="PS00211">
    <property type="entry name" value="ABC_TRANSPORTER_1"/>
    <property type="match status" value="1"/>
</dbReference>
<dbReference type="PANTHER" id="PTHR42711:SF19">
    <property type="entry name" value="DOXORUBICIN RESISTANCE ATP-BINDING PROTEIN DRRA"/>
    <property type="match status" value="1"/>
</dbReference>
<comment type="subcellular location">
    <subcellularLocation>
        <location evidence="1">Cell membrane</location>
        <topology evidence="1">Peripheral membrane protein</topology>
    </subcellularLocation>
</comment>
<dbReference type="SMART" id="SM00382">
    <property type="entry name" value="AAA"/>
    <property type="match status" value="1"/>
</dbReference>
<dbReference type="GO" id="GO:0046677">
    <property type="term" value="P:response to antibiotic"/>
    <property type="evidence" value="ECO:0007669"/>
    <property type="project" value="UniProtKB-KW"/>
</dbReference>
<evidence type="ECO:0000313" key="8">
    <source>
        <dbReference type="Proteomes" id="UP000257479"/>
    </source>
</evidence>
<dbReference type="Pfam" id="PF00005">
    <property type="entry name" value="ABC_tran"/>
    <property type="match status" value="1"/>
</dbReference>
<feature type="non-terminal residue" evidence="7">
    <location>
        <position position="272"/>
    </location>
</feature>
<dbReference type="SUPFAM" id="SSF52540">
    <property type="entry name" value="P-loop containing nucleoside triphosphate hydrolases"/>
    <property type="match status" value="1"/>
</dbReference>
<evidence type="ECO:0000256" key="3">
    <source>
        <dbReference type="ARBA" id="ARBA00022741"/>
    </source>
</evidence>
<dbReference type="Gene3D" id="3.40.50.300">
    <property type="entry name" value="P-loop containing nucleotide triphosphate hydrolases"/>
    <property type="match status" value="1"/>
</dbReference>
<evidence type="ECO:0000256" key="1">
    <source>
        <dbReference type="ARBA" id="ARBA00004202"/>
    </source>
</evidence>
<keyword evidence="4 7" id="KW-0067">ATP-binding</keyword>
<keyword evidence="2" id="KW-0813">Transport</keyword>
<dbReference type="InterPro" id="IPR017871">
    <property type="entry name" value="ABC_transporter-like_CS"/>
</dbReference>